<dbReference type="Proteomes" id="UP000003089">
    <property type="component" value="Unassembled WGS sequence"/>
</dbReference>
<gene>
    <name evidence="1" type="ORF">HMPREF1068_00438</name>
</gene>
<proteinExistence type="predicted"/>
<dbReference type="STRING" id="997884.HMPREF1068_00438"/>
<dbReference type="HOGENOM" id="CLU_3212534_0_0_10"/>
<accession>I8XWK9</accession>
<evidence type="ECO:0000313" key="1">
    <source>
        <dbReference type="EMBL" id="EIY54447.1"/>
    </source>
</evidence>
<organism evidence="1 2">
    <name type="scientific">Bacteroides nordii CL02T12C05</name>
    <dbReference type="NCBI Taxonomy" id="997884"/>
    <lineage>
        <taxon>Bacteria</taxon>
        <taxon>Pseudomonadati</taxon>
        <taxon>Bacteroidota</taxon>
        <taxon>Bacteroidia</taxon>
        <taxon>Bacteroidales</taxon>
        <taxon>Bacteroidaceae</taxon>
        <taxon>Bacteroides</taxon>
    </lineage>
</organism>
<keyword evidence="2" id="KW-1185">Reference proteome</keyword>
<comment type="caution">
    <text evidence="1">The sequence shown here is derived from an EMBL/GenBank/DDBJ whole genome shotgun (WGS) entry which is preliminary data.</text>
</comment>
<dbReference type="PATRIC" id="fig|997884.3.peg.455"/>
<name>I8XWK9_9BACE</name>
<protein>
    <submittedName>
        <fullName evidence="1">Uncharacterized protein</fullName>
    </submittedName>
</protein>
<evidence type="ECO:0000313" key="2">
    <source>
        <dbReference type="Proteomes" id="UP000003089"/>
    </source>
</evidence>
<dbReference type="AlphaFoldDB" id="I8XWK9"/>
<reference evidence="1 2" key="1">
    <citation type="submission" date="2012-02" db="EMBL/GenBank/DDBJ databases">
        <title>The Genome Sequence of Bacteroides nordii CL02T12C05.</title>
        <authorList>
            <consortium name="The Broad Institute Genome Sequencing Platform"/>
            <person name="Earl A."/>
            <person name="Ward D."/>
            <person name="Feldgarden M."/>
            <person name="Gevers D."/>
            <person name="Zitomersky N.L."/>
            <person name="Coyne M.J."/>
            <person name="Comstock L.E."/>
            <person name="Young S.K."/>
            <person name="Zeng Q."/>
            <person name="Gargeya S."/>
            <person name="Fitzgerald M."/>
            <person name="Haas B."/>
            <person name="Abouelleil A."/>
            <person name="Alvarado L."/>
            <person name="Arachchi H.M."/>
            <person name="Berlin A."/>
            <person name="Chapman S.B."/>
            <person name="Gearin G."/>
            <person name="Goldberg J."/>
            <person name="Griggs A."/>
            <person name="Gujja S."/>
            <person name="Hansen M."/>
            <person name="Heiman D."/>
            <person name="Howarth C."/>
            <person name="Larimer J."/>
            <person name="Lui A."/>
            <person name="MacDonald P.J.P."/>
            <person name="McCowen C."/>
            <person name="Montmayeur A."/>
            <person name="Murphy C."/>
            <person name="Neiman D."/>
            <person name="Pearson M."/>
            <person name="Priest M."/>
            <person name="Roberts A."/>
            <person name="Saif S."/>
            <person name="Shea T."/>
            <person name="Sisk P."/>
            <person name="Stolte C."/>
            <person name="Sykes S."/>
            <person name="Wortman J."/>
            <person name="Nusbaum C."/>
            <person name="Birren B."/>
        </authorList>
    </citation>
    <scope>NUCLEOTIDE SEQUENCE [LARGE SCALE GENOMIC DNA]</scope>
    <source>
        <strain evidence="1 2">CL02T12C05</strain>
    </source>
</reference>
<sequence>MLIFNKESYNVSQNHSDLKEDTGINHMIILEDKIVFPIFAKKRR</sequence>
<dbReference type="EMBL" id="AGXS01000004">
    <property type="protein sequence ID" value="EIY54447.1"/>
    <property type="molecule type" value="Genomic_DNA"/>
</dbReference>